<evidence type="ECO:0000256" key="10">
    <source>
        <dbReference type="ARBA" id="ARBA00023326"/>
    </source>
</evidence>
<comment type="subcellular location">
    <subcellularLocation>
        <location evidence="2">Cell membrane</location>
    </subcellularLocation>
</comment>
<feature type="signal peptide" evidence="15">
    <location>
        <begin position="1"/>
        <end position="23"/>
    </location>
</feature>
<comment type="catalytic activity">
    <reaction evidence="1">
        <text>Hydrolysis of (1-&gt;3)-beta-D-glucosidic linkages in (1-&gt;3)-beta-D-glucans.</text>
        <dbReference type="EC" id="3.2.1.39"/>
    </reaction>
</comment>
<keyword evidence="7" id="KW-0325">Glycoprotein</keyword>
<evidence type="ECO:0000256" key="13">
    <source>
        <dbReference type="ARBA" id="ARBA00043078"/>
    </source>
</evidence>
<protein>
    <recommendedName>
        <fullName evidence="3">glucan endo-1,3-beta-D-glucosidase</fullName>
        <ecNumber evidence="3">3.2.1.39</ecNumber>
    </recommendedName>
    <alternativeName>
        <fullName evidence="13">Endo-1,3-beta-glucanase btgC</fullName>
    </alternativeName>
    <alternativeName>
        <fullName evidence="12">Laminarinase btgC</fullName>
    </alternativeName>
</protein>
<dbReference type="OrthoDB" id="77201at2759"/>
<evidence type="ECO:0000256" key="15">
    <source>
        <dbReference type="SAM" id="SignalP"/>
    </source>
</evidence>
<evidence type="ECO:0000256" key="11">
    <source>
        <dbReference type="ARBA" id="ARBA00037649"/>
    </source>
</evidence>
<evidence type="ECO:0000313" key="17">
    <source>
        <dbReference type="Proteomes" id="UP000053237"/>
    </source>
</evidence>
<name>A0A024G7H1_9STRA</name>
<keyword evidence="4" id="KW-1003">Cell membrane</keyword>
<dbReference type="InParanoid" id="A0A024G7H1"/>
<keyword evidence="17" id="KW-1185">Reference proteome</keyword>
<evidence type="ECO:0000256" key="5">
    <source>
        <dbReference type="ARBA" id="ARBA00022801"/>
    </source>
</evidence>
<feature type="chain" id="PRO_5001532290" description="glucan endo-1,3-beta-D-glucosidase" evidence="15">
    <location>
        <begin position="24"/>
        <end position="449"/>
    </location>
</feature>
<dbReference type="EC" id="3.2.1.39" evidence="3"/>
<dbReference type="Gene3D" id="3.20.20.80">
    <property type="entry name" value="Glycosidases"/>
    <property type="match status" value="2"/>
</dbReference>
<sequence length="449" mass="50315">MKLSYWNLALLAWLAVQQTFISAQSPMDNTHRDAGSSTNLKQGGDLGTVDSTTYGSLQSTIQYTPRHHSRYNSDRGLSTQQPESRELLQSGPESHPNSVHGASRQRRVLLQGSIHGPPHHKSHFTKSNSPPQPYRSLSADEPQDDSQSRMSELIRPFLFGTCYDPSHALNYPLRNSDASHVAEILDKDFAQLRTRFSIVRTYSAQYYGNDVTSVASKYKIKLYLGLHDYEDEKMNDLELKTAVTAAAANPDTVKAIFVGNEDLITTGGKKSVEAIISLVERVKQHLSEAGASHVQVGTAQQAGAFLNKYSTEEMARLVDSCDIIGLNIYPFFSEGYDKTKPIDILDKQWNQVLSRFPSSESKFVITETGFPSSGKAPDGLPENIPSPEQQKNYFQAVQTWWFESANTAPVFWFMAYDRQPHDPLVTEHGHDYEQYFGVFTAENEEKGVF</sequence>
<reference evidence="16 17" key="1">
    <citation type="submission" date="2012-05" db="EMBL/GenBank/DDBJ databases">
        <title>Recombination and specialization in a pathogen metapopulation.</title>
        <authorList>
            <person name="Gardiner A."/>
            <person name="Kemen E."/>
            <person name="Schultz-Larsen T."/>
            <person name="MacLean D."/>
            <person name="Van Oosterhout C."/>
            <person name="Jones J.D.G."/>
        </authorList>
    </citation>
    <scope>NUCLEOTIDE SEQUENCE [LARGE SCALE GENOMIC DNA]</scope>
    <source>
        <strain evidence="16 17">Ac Nc2</strain>
    </source>
</reference>
<keyword evidence="8" id="KW-0119">Carbohydrate metabolism</keyword>
<dbReference type="InterPro" id="IPR017853">
    <property type="entry name" value="GH"/>
</dbReference>
<evidence type="ECO:0000256" key="7">
    <source>
        <dbReference type="ARBA" id="ARBA00023180"/>
    </source>
</evidence>
<gene>
    <name evidence="16" type="ORF">BN9_032640</name>
</gene>
<dbReference type="EMBL" id="CAIX01000034">
    <property type="protein sequence ID" value="CCI42480.1"/>
    <property type="molecule type" value="Genomic_DNA"/>
</dbReference>
<accession>A0A024G7H1</accession>
<dbReference type="GO" id="GO:0000272">
    <property type="term" value="P:polysaccharide catabolic process"/>
    <property type="evidence" value="ECO:0007669"/>
    <property type="project" value="UniProtKB-KW"/>
</dbReference>
<dbReference type="GO" id="GO:0071555">
    <property type="term" value="P:cell wall organization"/>
    <property type="evidence" value="ECO:0007669"/>
    <property type="project" value="UniProtKB-KW"/>
</dbReference>
<proteinExistence type="predicted"/>
<evidence type="ECO:0000313" key="16">
    <source>
        <dbReference type="EMBL" id="CCI42480.1"/>
    </source>
</evidence>
<feature type="region of interest" description="Disordered" evidence="14">
    <location>
        <begin position="27"/>
        <end position="149"/>
    </location>
</feature>
<dbReference type="PANTHER" id="PTHR16631:SF17">
    <property type="entry name" value="GLUCAN ENDO-1,3-BETA-GLUCOSIDASE BTGC"/>
    <property type="match status" value="1"/>
</dbReference>
<evidence type="ECO:0000256" key="1">
    <source>
        <dbReference type="ARBA" id="ARBA00000382"/>
    </source>
</evidence>
<evidence type="ECO:0000256" key="12">
    <source>
        <dbReference type="ARBA" id="ARBA00042373"/>
    </source>
</evidence>
<evidence type="ECO:0000256" key="4">
    <source>
        <dbReference type="ARBA" id="ARBA00022475"/>
    </source>
</evidence>
<keyword evidence="15" id="KW-0732">Signal</keyword>
<keyword evidence="9" id="KW-0961">Cell wall biogenesis/degradation</keyword>
<evidence type="ECO:0000256" key="14">
    <source>
        <dbReference type="SAM" id="MobiDB-lite"/>
    </source>
</evidence>
<evidence type="ECO:0000256" key="8">
    <source>
        <dbReference type="ARBA" id="ARBA00023277"/>
    </source>
</evidence>
<dbReference type="STRING" id="65357.A0A024G7H1"/>
<keyword evidence="5" id="KW-0378">Hydrolase</keyword>
<feature type="compositionally biased region" description="Polar residues" evidence="14">
    <location>
        <begin position="49"/>
        <end position="63"/>
    </location>
</feature>
<dbReference type="GO" id="GO:0042973">
    <property type="term" value="F:glucan endo-1,3-beta-D-glucosidase activity"/>
    <property type="evidence" value="ECO:0007669"/>
    <property type="project" value="UniProtKB-EC"/>
</dbReference>
<dbReference type="AlphaFoldDB" id="A0A024G7H1"/>
<dbReference type="InterPro" id="IPR050732">
    <property type="entry name" value="Beta-glucan_modifiers"/>
</dbReference>
<evidence type="ECO:0000256" key="2">
    <source>
        <dbReference type="ARBA" id="ARBA00004236"/>
    </source>
</evidence>
<comment type="caution">
    <text evidence="16">The sequence shown here is derived from an EMBL/GenBank/DDBJ whole genome shotgun (WGS) entry which is preliminary data.</text>
</comment>
<evidence type="ECO:0000256" key="3">
    <source>
        <dbReference type="ARBA" id="ARBA00012780"/>
    </source>
</evidence>
<evidence type="ECO:0000256" key="9">
    <source>
        <dbReference type="ARBA" id="ARBA00023316"/>
    </source>
</evidence>
<dbReference type="PANTHER" id="PTHR16631">
    <property type="entry name" value="GLUCAN 1,3-BETA-GLUCOSIDASE"/>
    <property type="match status" value="1"/>
</dbReference>
<comment type="function">
    <text evidence="11">Glucanases play a role in cell expansion during growth, in cell-cell fusion during mating, and in spore release during sporulation. This enzyme may be involved in beta-glucan degradation. Active on laminarin and lichenan.</text>
</comment>
<organism evidence="16 17">
    <name type="scientific">Albugo candida</name>
    <dbReference type="NCBI Taxonomy" id="65357"/>
    <lineage>
        <taxon>Eukaryota</taxon>
        <taxon>Sar</taxon>
        <taxon>Stramenopiles</taxon>
        <taxon>Oomycota</taxon>
        <taxon>Peronosporomycetes</taxon>
        <taxon>Albuginales</taxon>
        <taxon>Albuginaceae</taxon>
        <taxon>Albugo</taxon>
    </lineage>
</organism>
<dbReference type="Proteomes" id="UP000053237">
    <property type="component" value="Unassembled WGS sequence"/>
</dbReference>
<evidence type="ECO:0000256" key="6">
    <source>
        <dbReference type="ARBA" id="ARBA00023136"/>
    </source>
</evidence>
<keyword evidence="6" id="KW-0472">Membrane</keyword>
<dbReference type="GO" id="GO:0005886">
    <property type="term" value="C:plasma membrane"/>
    <property type="evidence" value="ECO:0007669"/>
    <property type="project" value="UniProtKB-SubCell"/>
</dbReference>
<keyword evidence="10" id="KW-0624">Polysaccharide degradation</keyword>
<dbReference type="SUPFAM" id="SSF51445">
    <property type="entry name" value="(Trans)glycosidases"/>
    <property type="match status" value="1"/>
</dbReference>